<gene>
    <name evidence="1" type="ORF">S01H1_75809</name>
</gene>
<proteinExistence type="predicted"/>
<dbReference type="AlphaFoldDB" id="X0YZ27"/>
<sequence>MALGTDHTTQTTAASLIPEIWSEMLNDFFRANLKAASFFEDWSGDVAGGGDIINRPNVSEMSANSYAFGSLTQVTLNAPTHGLITLTINNHQETSFLLQDDVMASLKSSYNSMEVWMKNAGYTTAATLEE</sequence>
<organism evidence="1">
    <name type="scientific">marine sediment metagenome</name>
    <dbReference type="NCBI Taxonomy" id="412755"/>
    <lineage>
        <taxon>unclassified sequences</taxon>
        <taxon>metagenomes</taxon>
        <taxon>ecological metagenomes</taxon>
    </lineage>
</organism>
<feature type="non-terminal residue" evidence="1">
    <location>
        <position position="130"/>
    </location>
</feature>
<evidence type="ECO:0000313" key="1">
    <source>
        <dbReference type="EMBL" id="GAG51732.1"/>
    </source>
</evidence>
<name>X0YZ27_9ZZZZ</name>
<comment type="caution">
    <text evidence="1">The sequence shown here is derived from an EMBL/GenBank/DDBJ whole genome shotgun (WGS) entry which is preliminary data.</text>
</comment>
<accession>X0YZ27</accession>
<protein>
    <submittedName>
        <fullName evidence="1">Uncharacterized protein</fullName>
    </submittedName>
</protein>
<reference evidence="1" key="1">
    <citation type="journal article" date="2014" name="Front. Microbiol.">
        <title>High frequency of phylogenetically diverse reductive dehalogenase-homologous genes in deep subseafloor sedimentary metagenomes.</title>
        <authorList>
            <person name="Kawai M."/>
            <person name="Futagami T."/>
            <person name="Toyoda A."/>
            <person name="Takaki Y."/>
            <person name="Nishi S."/>
            <person name="Hori S."/>
            <person name="Arai W."/>
            <person name="Tsubouchi T."/>
            <person name="Morono Y."/>
            <person name="Uchiyama I."/>
            <person name="Ito T."/>
            <person name="Fujiyama A."/>
            <person name="Inagaki F."/>
            <person name="Takami H."/>
        </authorList>
    </citation>
    <scope>NUCLEOTIDE SEQUENCE</scope>
    <source>
        <strain evidence="1">Expedition CK06-06</strain>
    </source>
</reference>
<dbReference type="EMBL" id="BARS01050827">
    <property type="protein sequence ID" value="GAG51732.1"/>
    <property type="molecule type" value="Genomic_DNA"/>
</dbReference>